<evidence type="ECO:0000256" key="5">
    <source>
        <dbReference type="ARBA" id="ARBA00022989"/>
    </source>
</evidence>
<sequence>MQVINPLLIVIFIPMFEYIIYPVLAKFNCLTRPLQRITTGGLLAASSFFIAGFLQIRIENSLPQTPTAGFSQFGIINTLPCHLNLTGLRNITLESGEVHVLENLEADKTYRISFAADGCGNLTKAEDYNVTLASGKIQTMMVTSNSGNIVLKNLEDPLRTSETGTANIQFFFILHKNLKLQPTVNSTLIIKGKENIYFVPFDFEKYTSKGITIGSMTSMNILPGEYNLYLPVADSPLKEKVIQTDAKIGTFHVQNGGSYILTLAPINHTEKLGFHTYTIIRPNEISIFLQIPQYMVITAGEIMFSVTGLEFSYSQAPASMKSVLQAAWLLTVAFGNLIVVIVAKLQLFHRQSFEFLMFASLMVAVMLVFAIMAYFYKYVQQPQKENTVIDQSNTEVTSRENVFSNEAFGDDKM</sequence>
<evidence type="ECO:0000256" key="6">
    <source>
        <dbReference type="ARBA" id="ARBA00023136"/>
    </source>
</evidence>
<evidence type="ECO:0000256" key="4">
    <source>
        <dbReference type="ARBA" id="ARBA00022856"/>
    </source>
</evidence>
<comment type="subcellular location">
    <subcellularLocation>
        <location evidence="1">Membrane</location>
        <topology evidence="1">Multi-pass membrane protein</topology>
    </subcellularLocation>
</comment>
<feature type="transmembrane region" description="Helical" evidence="7">
    <location>
        <begin position="291"/>
        <end position="311"/>
    </location>
</feature>
<keyword evidence="6 7" id="KW-0472">Membrane</keyword>
<dbReference type="Gene3D" id="1.20.1250.20">
    <property type="entry name" value="MFS general substrate transporter like domains"/>
    <property type="match status" value="2"/>
</dbReference>
<protein>
    <submittedName>
        <fullName evidence="9">Solute carrier family 15 member 1-like</fullName>
    </submittedName>
</protein>
<dbReference type="Pfam" id="PF00854">
    <property type="entry name" value="PTR2"/>
    <property type="match status" value="2"/>
</dbReference>
<reference evidence="9" key="1">
    <citation type="submission" date="2025-08" db="UniProtKB">
        <authorList>
            <consortium name="RefSeq"/>
        </authorList>
    </citation>
    <scope>IDENTIFICATION</scope>
    <source>
        <tissue evidence="9">Muscle</tissue>
    </source>
</reference>
<name>A0ABM1BWY9_LIMPO</name>
<dbReference type="RefSeq" id="XP_013790272.2">
    <property type="nucleotide sequence ID" value="XM_013934818.2"/>
</dbReference>
<keyword evidence="4" id="KW-0813">Transport</keyword>
<keyword evidence="4" id="KW-0571">Peptide transport</keyword>
<proteinExistence type="inferred from homology"/>
<keyword evidence="8" id="KW-1185">Reference proteome</keyword>
<dbReference type="InterPro" id="IPR036259">
    <property type="entry name" value="MFS_trans_sf"/>
</dbReference>
<accession>A0ABM1BWY9</accession>
<dbReference type="GeneID" id="106474127"/>
<evidence type="ECO:0000256" key="3">
    <source>
        <dbReference type="ARBA" id="ARBA00022692"/>
    </source>
</evidence>
<dbReference type="Proteomes" id="UP000694941">
    <property type="component" value="Unplaced"/>
</dbReference>
<evidence type="ECO:0000313" key="8">
    <source>
        <dbReference type="Proteomes" id="UP000694941"/>
    </source>
</evidence>
<keyword evidence="4" id="KW-0653">Protein transport</keyword>
<feature type="transmembrane region" description="Helical" evidence="7">
    <location>
        <begin position="6"/>
        <end position="25"/>
    </location>
</feature>
<comment type="similarity">
    <text evidence="2">Belongs to the major facilitator superfamily. Proton-dependent oligopeptide transporter (POT/PTR) (TC 2.A.17) family.</text>
</comment>
<evidence type="ECO:0000256" key="7">
    <source>
        <dbReference type="SAM" id="Phobius"/>
    </source>
</evidence>
<keyword evidence="5 7" id="KW-1133">Transmembrane helix</keyword>
<dbReference type="PANTHER" id="PTHR11654">
    <property type="entry name" value="OLIGOPEPTIDE TRANSPORTER-RELATED"/>
    <property type="match status" value="1"/>
</dbReference>
<feature type="transmembrane region" description="Helical" evidence="7">
    <location>
        <begin position="37"/>
        <end position="56"/>
    </location>
</feature>
<evidence type="ECO:0000313" key="9">
    <source>
        <dbReference type="RefSeq" id="XP_013790272.2"/>
    </source>
</evidence>
<evidence type="ECO:0000256" key="2">
    <source>
        <dbReference type="ARBA" id="ARBA00005982"/>
    </source>
</evidence>
<feature type="transmembrane region" description="Helical" evidence="7">
    <location>
        <begin position="355"/>
        <end position="376"/>
    </location>
</feature>
<organism evidence="8 9">
    <name type="scientific">Limulus polyphemus</name>
    <name type="common">Atlantic horseshoe crab</name>
    <dbReference type="NCBI Taxonomy" id="6850"/>
    <lineage>
        <taxon>Eukaryota</taxon>
        <taxon>Metazoa</taxon>
        <taxon>Ecdysozoa</taxon>
        <taxon>Arthropoda</taxon>
        <taxon>Chelicerata</taxon>
        <taxon>Merostomata</taxon>
        <taxon>Xiphosura</taxon>
        <taxon>Limulidae</taxon>
        <taxon>Limulus</taxon>
    </lineage>
</organism>
<evidence type="ECO:0000256" key="1">
    <source>
        <dbReference type="ARBA" id="ARBA00004141"/>
    </source>
</evidence>
<dbReference type="InterPro" id="IPR000109">
    <property type="entry name" value="POT_fam"/>
</dbReference>
<feature type="transmembrane region" description="Helical" evidence="7">
    <location>
        <begin position="323"/>
        <end position="343"/>
    </location>
</feature>
<keyword evidence="3 7" id="KW-0812">Transmembrane</keyword>
<gene>
    <name evidence="9" type="primary">LOC106474127</name>
</gene>